<evidence type="ECO:0000313" key="3">
    <source>
        <dbReference type="Proteomes" id="UP000324233"/>
    </source>
</evidence>
<dbReference type="AlphaFoldDB" id="A0A5B9W1Q8"/>
<feature type="transmembrane region" description="Helical" evidence="1">
    <location>
        <begin position="156"/>
        <end position="175"/>
    </location>
</feature>
<evidence type="ECO:0000256" key="1">
    <source>
        <dbReference type="SAM" id="Phobius"/>
    </source>
</evidence>
<keyword evidence="1" id="KW-0812">Transmembrane</keyword>
<keyword evidence="1" id="KW-0472">Membrane</keyword>
<sequence length="303" mass="32365">MSSTLGPATTPRPGSFRLRNVLIAASLILGTTLRADEPPVTSPRSTTTVGMPATLEQVVLPGAELEVKPQEDKRAPLVVRIVASYPHGTAFRYDLSYYALEPGSYDLASSLRRKDGSPATGLPSLPVRVDPVLPPGQVEPHALAIERSPWLGGYRLLIGLFGSLWCAGLAAILLLGRRKGGAAAEAAARPATLAERIRPLASAALDGTLSEGQHAELERLLIGYWRRRLGLETASPAATIAAIRRDPEAGPLLRGLEEWLHRPDGEARAEDLAALLRPYRDLQEPAEEADLGEAAVPAAEGRR</sequence>
<evidence type="ECO:0000313" key="2">
    <source>
        <dbReference type="EMBL" id="QEH34592.1"/>
    </source>
</evidence>
<keyword evidence="1" id="KW-1133">Transmembrane helix</keyword>
<dbReference type="EMBL" id="CP042997">
    <property type="protein sequence ID" value="QEH34592.1"/>
    <property type="molecule type" value="Genomic_DNA"/>
</dbReference>
<dbReference type="Proteomes" id="UP000324233">
    <property type="component" value="Chromosome"/>
</dbReference>
<gene>
    <name evidence="2" type="ORF">OJF2_31330</name>
</gene>
<organism evidence="2 3">
    <name type="scientific">Aquisphaera giovannonii</name>
    <dbReference type="NCBI Taxonomy" id="406548"/>
    <lineage>
        <taxon>Bacteria</taxon>
        <taxon>Pseudomonadati</taxon>
        <taxon>Planctomycetota</taxon>
        <taxon>Planctomycetia</taxon>
        <taxon>Isosphaerales</taxon>
        <taxon>Isosphaeraceae</taxon>
        <taxon>Aquisphaera</taxon>
    </lineage>
</organism>
<accession>A0A5B9W1Q8</accession>
<dbReference type="KEGG" id="agv:OJF2_31330"/>
<protein>
    <submittedName>
        <fullName evidence="2">Uncharacterized protein</fullName>
    </submittedName>
</protein>
<proteinExistence type="predicted"/>
<reference evidence="2 3" key="1">
    <citation type="submission" date="2019-08" db="EMBL/GenBank/DDBJ databases">
        <title>Deep-cultivation of Planctomycetes and their phenomic and genomic characterization uncovers novel biology.</title>
        <authorList>
            <person name="Wiegand S."/>
            <person name="Jogler M."/>
            <person name="Boedeker C."/>
            <person name="Pinto D."/>
            <person name="Vollmers J."/>
            <person name="Rivas-Marin E."/>
            <person name="Kohn T."/>
            <person name="Peeters S.H."/>
            <person name="Heuer A."/>
            <person name="Rast P."/>
            <person name="Oberbeckmann S."/>
            <person name="Bunk B."/>
            <person name="Jeske O."/>
            <person name="Meyerdierks A."/>
            <person name="Storesund J.E."/>
            <person name="Kallscheuer N."/>
            <person name="Luecker S."/>
            <person name="Lage O.M."/>
            <person name="Pohl T."/>
            <person name="Merkel B.J."/>
            <person name="Hornburger P."/>
            <person name="Mueller R.-W."/>
            <person name="Bruemmer F."/>
            <person name="Labrenz M."/>
            <person name="Spormann A.M."/>
            <person name="Op den Camp H."/>
            <person name="Overmann J."/>
            <person name="Amann R."/>
            <person name="Jetten M.S.M."/>
            <person name="Mascher T."/>
            <person name="Medema M.H."/>
            <person name="Devos D.P."/>
            <person name="Kaster A.-K."/>
            <person name="Ovreas L."/>
            <person name="Rohde M."/>
            <person name="Galperin M.Y."/>
            <person name="Jogler C."/>
        </authorList>
    </citation>
    <scope>NUCLEOTIDE SEQUENCE [LARGE SCALE GENOMIC DNA]</scope>
    <source>
        <strain evidence="2 3">OJF2</strain>
    </source>
</reference>
<name>A0A5B9W1Q8_9BACT</name>
<keyword evidence="3" id="KW-1185">Reference proteome</keyword>